<dbReference type="Gene3D" id="1.20.1250.20">
    <property type="entry name" value="MFS general substrate transporter like domains"/>
    <property type="match status" value="1"/>
</dbReference>
<dbReference type="Proteomes" id="UP001055286">
    <property type="component" value="Unassembled WGS sequence"/>
</dbReference>
<accession>A0AA37HGM0</accession>
<dbReference type="Pfam" id="PF07690">
    <property type="entry name" value="MFS_1"/>
    <property type="match status" value="1"/>
</dbReference>
<evidence type="ECO:0000256" key="5">
    <source>
        <dbReference type="ARBA" id="ARBA00023136"/>
    </source>
</evidence>
<dbReference type="PANTHER" id="PTHR43124:SF3">
    <property type="entry name" value="CHLORAMPHENICOL EFFLUX PUMP RV0191"/>
    <property type="match status" value="1"/>
</dbReference>
<evidence type="ECO:0000259" key="7">
    <source>
        <dbReference type="PROSITE" id="PS50850"/>
    </source>
</evidence>
<reference evidence="8" key="1">
    <citation type="journal article" date="2016" name="Front. Microbiol.">
        <title>Genome Sequence of the Piezophilic, Mesophilic Sulfate-Reducing Bacterium Desulfovibrio indicus J2T.</title>
        <authorList>
            <person name="Cao J."/>
            <person name="Maignien L."/>
            <person name="Shao Z."/>
            <person name="Alain K."/>
            <person name="Jebbar M."/>
        </authorList>
    </citation>
    <scope>NUCLEOTIDE SEQUENCE</scope>
    <source>
        <strain evidence="8">JCM 32048</strain>
    </source>
</reference>
<evidence type="ECO:0000256" key="3">
    <source>
        <dbReference type="ARBA" id="ARBA00022692"/>
    </source>
</evidence>
<feature type="transmembrane region" description="Helical" evidence="6">
    <location>
        <begin position="802"/>
        <end position="820"/>
    </location>
</feature>
<sequence length="832" mass="86546">MSGLSHEHAVPSRVPSRSTLALRFFVGCLFVLVLAQAFNATLTTAAIRKTQFDSVATAARIVSDDWAFRIQNALRFGKPIEQMFGLQEMLASIRIDLPDVSSAFVAKPDGSIVAGTREEQDEAVRDSVRRLLSAAPSNTQAAGTATFRAMTVGDRHLFVTPLLGRRGAIAGGLVLSVPQLVVAKAGWSLARGYLGVLAAITAGGALALLAATVAANRVEALGRSRRYAMAVPLVVILGTQAVSSWYAIDTFRKVYLSTTLANAERSLTRLSLDLQRLAGRGIRPEEIAGFDAPLGRMKVAIAELGAVQVTRPDRSLVAAVPQAVGGGGGPLLIEHDVRSGPEGPVIGRITAELSDAAIAAGVRQRLLDSATIILTSLLFIVELLVLYGVLIHAQSHAQSHAQKGSGSRVQAGARPDSAADGHHLLARPAAFILLFAWALPLSIVPLRMASLASDMTAIPRQILLALPISAEMLAALVTALLAGWLTDRRGWQFPFLIGVVVCALGSALSGLASDPLAYVAARAVVGLGYGLAWMGIQGYVFAWSAARMRTQAVANLVAGIFAGHICGSATGAMLAGQLGQAGVFLVAAVAGLVPIPFAILAMRRYFGVPAANVPAAVAAPVANSAIEAGPGGFGVLARDRSFVALLLLSVVPFSVAQVGLLYYTVPVYLADRGVGQADIGRIMMIYGLSVIYVAPWLGRLVDRFRQKKPFIVAGGLIGGAGLAFCYFDAGVTTLIVSVFLLGLASSLGGPAQSSFALHLPSVQRVGTGRAMGVQRAADKLGQMAGPLLVGALFASVGVSSGLLVTGLYYVGCTLLFGLLASERTPLTSKAHA</sequence>
<feature type="transmembrane region" description="Helical" evidence="6">
    <location>
        <begin position="193"/>
        <end position="215"/>
    </location>
</feature>
<dbReference type="AlphaFoldDB" id="A0AA37HGM0"/>
<feature type="transmembrane region" description="Helical" evidence="6">
    <location>
        <begin position="642"/>
        <end position="664"/>
    </location>
</feature>
<keyword evidence="2" id="KW-1003">Cell membrane</keyword>
<comment type="subcellular location">
    <subcellularLocation>
        <location evidence="1">Cell membrane</location>
        <topology evidence="1">Multi-pass membrane protein</topology>
    </subcellularLocation>
</comment>
<dbReference type="SUPFAM" id="SSF103473">
    <property type="entry name" value="MFS general substrate transporter"/>
    <property type="match status" value="1"/>
</dbReference>
<dbReference type="GO" id="GO:0022857">
    <property type="term" value="F:transmembrane transporter activity"/>
    <property type="evidence" value="ECO:0007669"/>
    <property type="project" value="InterPro"/>
</dbReference>
<feature type="transmembrane region" description="Helical" evidence="6">
    <location>
        <begin position="20"/>
        <end position="42"/>
    </location>
</feature>
<gene>
    <name evidence="8" type="ORF">MPEAHAMD_5750</name>
</gene>
<evidence type="ECO:0000256" key="6">
    <source>
        <dbReference type="SAM" id="Phobius"/>
    </source>
</evidence>
<feature type="transmembrane region" description="Helical" evidence="6">
    <location>
        <begin position="372"/>
        <end position="393"/>
    </location>
</feature>
<name>A0AA37HGM0_9HYPH</name>
<feature type="transmembrane region" description="Helical" evidence="6">
    <location>
        <begin position="519"/>
        <end position="541"/>
    </location>
</feature>
<dbReference type="PANTHER" id="PTHR43124">
    <property type="entry name" value="PURINE EFFLUX PUMP PBUE"/>
    <property type="match status" value="1"/>
</dbReference>
<feature type="transmembrane region" description="Helical" evidence="6">
    <location>
        <begin position="227"/>
        <end position="248"/>
    </location>
</feature>
<feature type="domain" description="Major facilitator superfamily (MFS) profile" evidence="7">
    <location>
        <begin position="426"/>
        <end position="824"/>
    </location>
</feature>
<dbReference type="InterPro" id="IPR020846">
    <property type="entry name" value="MFS_dom"/>
</dbReference>
<feature type="transmembrane region" description="Helical" evidence="6">
    <location>
        <begin position="581"/>
        <end position="602"/>
    </location>
</feature>
<reference evidence="8" key="2">
    <citation type="submission" date="2021-08" db="EMBL/GenBank/DDBJ databases">
        <authorList>
            <person name="Tani A."/>
            <person name="Ola A."/>
            <person name="Ogura Y."/>
            <person name="Katsura K."/>
            <person name="Hayashi T."/>
        </authorList>
    </citation>
    <scope>NUCLEOTIDE SEQUENCE</scope>
    <source>
        <strain evidence="8">JCM 32048</strain>
    </source>
</reference>
<dbReference type="EMBL" id="BPQJ01000042">
    <property type="protein sequence ID" value="GJD65555.1"/>
    <property type="molecule type" value="Genomic_DNA"/>
</dbReference>
<feature type="transmembrane region" description="Helical" evidence="6">
    <location>
        <begin position="553"/>
        <end position="575"/>
    </location>
</feature>
<dbReference type="InterPro" id="IPR036259">
    <property type="entry name" value="MFS_trans_sf"/>
</dbReference>
<protein>
    <recommendedName>
        <fullName evidence="7">Major facilitator superfamily (MFS) profile domain-containing protein</fullName>
    </recommendedName>
</protein>
<dbReference type="InterPro" id="IPR011701">
    <property type="entry name" value="MFS"/>
</dbReference>
<keyword evidence="3 6" id="KW-0812">Transmembrane</keyword>
<comment type="caution">
    <text evidence="8">The sequence shown here is derived from an EMBL/GenBank/DDBJ whole genome shotgun (WGS) entry which is preliminary data.</text>
</comment>
<keyword evidence="9" id="KW-1185">Reference proteome</keyword>
<evidence type="ECO:0000313" key="8">
    <source>
        <dbReference type="EMBL" id="GJD65555.1"/>
    </source>
</evidence>
<feature type="transmembrane region" description="Helical" evidence="6">
    <location>
        <begin position="424"/>
        <end position="444"/>
    </location>
</feature>
<evidence type="ECO:0000256" key="4">
    <source>
        <dbReference type="ARBA" id="ARBA00022989"/>
    </source>
</evidence>
<evidence type="ECO:0000313" key="9">
    <source>
        <dbReference type="Proteomes" id="UP001055286"/>
    </source>
</evidence>
<keyword evidence="4 6" id="KW-1133">Transmembrane helix</keyword>
<dbReference type="PROSITE" id="PS50850">
    <property type="entry name" value="MFS"/>
    <property type="match status" value="1"/>
</dbReference>
<dbReference type="GO" id="GO:0005886">
    <property type="term" value="C:plasma membrane"/>
    <property type="evidence" value="ECO:0007669"/>
    <property type="project" value="UniProtKB-SubCell"/>
</dbReference>
<dbReference type="InterPro" id="IPR050189">
    <property type="entry name" value="MFS_Efflux_Transporters"/>
</dbReference>
<feature type="transmembrane region" description="Helical" evidence="6">
    <location>
        <begin position="679"/>
        <end position="698"/>
    </location>
</feature>
<evidence type="ECO:0000256" key="2">
    <source>
        <dbReference type="ARBA" id="ARBA00022475"/>
    </source>
</evidence>
<evidence type="ECO:0000256" key="1">
    <source>
        <dbReference type="ARBA" id="ARBA00004651"/>
    </source>
</evidence>
<proteinExistence type="predicted"/>
<feature type="transmembrane region" description="Helical" evidence="6">
    <location>
        <begin position="464"/>
        <end position="486"/>
    </location>
</feature>
<organism evidence="8 9">
    <name type="scientific">Methylobacterium frigidaeris</name>
    <dbReference type="NCBI Taxonomy" id="2038277"/>
    <lineage>
        <taxon>Bacteria</taxon>
        <taxon>Pseudomonadati</taxon>
        <taxon>Pseudomonadota</taxon>
        <taxon>Alphaproteobacteria</taxon>
        <taxon>Hyphomicrobiales</taxon>
        <taxon>Methylobacteriaceae</taxon>
        <taxon>Methylobacterium</taxon>
    </lineage>
</organism>
<keyword evidence="5 6" id="KW-0472">Membrane</keyword>
<feature type="transmembrane region" description="Helical" evidence="6">
    <location>
        <begin position="493"/>
        <end position="513"/>
    </location>
</feature>